<name>A0A9P5MVP1_9AGAM</name>
<evidence type="ECO:0000256" key="4">
    <source>
        <dbReference type="ARBA" id="ARBA00023128"/>
    </source>
</evidence>
<feature type="compositionally biased region" description="Low complexity" evidence="6">
    <location>
        <begin position="198"/>
        <end position="210"/>
    </location>
</feature>
<evidence type="ECO:0000256" key="2">
    <source>
        <dbReference type="ARBA" id="ARBA00022692"/>
    </source>
</evidence>
<keyword evidence="2 7" id="KW-0812">Transmembrane</keyword>
<evidence type="ECO:0000259" key="8">
    <source>
        <dbReference type="PROSITE" id="PS51503"/>
    </source>
</evidence>
<feature type="transmembrane region" description="Helical" evidence="7">
    <location>
        <begin position="84"/>
        <end position="103"/>
    </location>
</feature>
<evidence type="ECO:0000256" key="5">
    <source>
        <dbReference type="ARBA" id="ARBA00023136"/>
    </source>
</evidence>
<accession>A0A9P5MVP1</accession>
<dbReference type="Gene3D" id="6.10.140.1320">
    <property type="match status" value="1"/>
</dbReference>
<dbReference type="AlphaFoldDB" id="A0A9P5MVP1"/>
<dbReference type="GO" id="GO:0097250">
    <property type="term" value="P:mitochondrial respirasome assembly"/>
    <property type="evidence" value="ECO:0007669"/>
    <property type="project" value="TreeGrafter"/>
</dbReference>
<evidence type="ECO:0000313" key="9">
    <source>
        <dbReference type="EMBL" id="KAF8480027.1"/>
    </source>
</evidence>
<evidence type="ECO:0000256" key="3">
    <source>
        <dbReference type="ARBA" id="ARBA00022989"/>
    </source>
</evidence>
<dbReference type="EMBL" id="WHVB01000008">
    <property type="protein sequence ID" value="KAF8480027.1"/>
    <property type="molecule type" value="Genomic_DNA"/>
</dbReference>
<dbReference type="OrthoDB" id="6604018at2759"/>
<reference evidence="9" key="1">
    <citation type="submission" date="2019-10" db="EMBL/GenBank/DDBJ databases">
        <authorList>
            <consortium name="DOE Joint Genome Institute"/>
            <person name="Kuo A."/>
            <person name="Miyauchi S."/>
            <person name="Kiss E."/>
            <person name="Drula E."/>
            <person name="Kohler A."/>
            <person name="Sanchez-Garcia M."/>
            <person name="Andreopoulos B."/>
            <person name="Barry K.W."/>
            <person name="Bonito G."/>
            <person name="Buee M."/>
            <person name="Carver A."/>
            <person name="Chen C."/>
            <person name="Cichocki N."/>
            <person name="Clum A."/>
            <person name="Culley D."/>
            <person name="Crous P.W."/>
            <person name="Fauchery L."/>
            <person name="Girlanda M."/>
            <person name="Hayes R."/>
            <person name="Keri Z."/>
            <person name="LaButti K."/>
            <person name="Lipzen A."/>
            <person name="Lombard V."/>
            <person name="Magnuson J."/>
            <person name="Maillard F."/>
            <person name="Morin E."/>
            <person name="Murat C."/>
            <person name="Nolan M."/>
            <person name="Ohm R."/>
            <person name="Pangilinan J."/>
            <person name="Pereira M."/>
            <person name="Perotto S."/>
            <person name="Peter M."/>
            <person name="Riley R."/>
            <person name="Sitrit Y."/>
            <person name="Stielow B."/>
            <person name="Szollosi G."/>
            <person name="Zifcakova L."/>
            <person name="Stursova M."/>
            <person name="Spatafora J.W."/>
            <person name="Tedersoo L."/>
            <person name="Vaario L.-M."/>
            <person name="Yamada A."/>
            <person name="Yan M."/>
            <person name="Wang P."/>
            <person name="Xu J."/>
            <person name="Bruns T."/>
            <person name="Baldrian P."/>
            <person name="Vilgalys R."/>
            <person name="Henrissat B."/>
            <person name="Grigoriev I.V."/>
            <person name="Hibbett D."/>
            <person name="Nagy L.G."/>
            <person name="Martin F.M."/>
        </authorList>
    </citation>
    <scope>NUCLEOTIDE SEQUENCE</scope>
    <source>
        <strain evidence="9">Prilba</strain>
    </source>
</reference>
<comment type="caution">
    <text evidence="9">The sequence shown here is derived from an EMBL/GenBank/DDBJ whole genome shotgun (WGS) entry which is preliminary data.</text>
</comment>
<dbReference type="PANTHER" id="PTHR12297">
    <property type="entry name" value="HYPOXIA-INDUCBILE GENE 1 HIG1 -RELATED"/>
    <property type="match status" value="1"/>
</dbReference>
<evidence type="ECO:0000256" key="1">
    <source>
        <dbReference type="ARBA" id="ARBA00004325"/>
    </source>
</evidence>
<dbReference type="Pfam" id="PF04588">
    <property type="entry name" value="HIG_1_N"/>
    <property type="match status" value="1"/>
</dbReference>
<dbReference type="InterPro" id="IPR050355">
    <property type="entry name" value="RCF1"/>
</dbReference>
<dbReference type="GO" id="GO:0031966">
    <property type="term" value="C:mitochondrial membrane"/>
    <property type="evidence" value="ECO:0007669"/>
    <property type="project" value="UniProtKB-SubCell"/>
</dbReference>
<comment type="subcellular location">
    <subcellularLocation>
        <location evidence="1">Mitochondrion membrane</location>
    </subcellularLocation>
</comment>
<dbReference type="PROSITE" id="PS51503">
    <property type="entry name" value="HIG1"/>
    <property type="match status" value="1"/>
</dbReference>
<evidence type="ECO:0000313" key="10">
    <source>
        <dbReference type="Proteomes" id="UP000759537"/>
    </source>
</evidence>
<proteinExistence type="predicted"/>
<feature type="transmembrane region" description="Helical" evidence="7">
    <location>
        <begin position="115"/>
        <end position="136"/>
    </location>
</feature>
<protein>
    <submittedName>
        <fullName evidence="9">Hypoxia induced protein conserved region-domain-containing protein</fullName>
    </submittedName>
</protein>
<evidence type="ECO:0000256" key="6">
    <source>
        <dbReference type="SAM" id="MobiDB-lite"/>
    </source>
</evidence>
<reference evidence="9" key="2">
    <citation type="journal article" date="2020" name="Nat. Commun.">
        <title>Large-scale genome sequencing of mycorrhizal fungi provides insights into the early evolution of symbiotic traits.</title>
        <authorList>
            <person name="Miyauchi S."/>
            <person name="Kiss E."/>
            <person name="Kuo A."/>
            <person name="Drula E."/>
            <person name="Kohler A."/>
            <person name="Sanchez-Garcia M."/>
            <person name="Morin E."/>
            <person name="Andreopoulos B."/>
            <person name="Barry K.W."/>
            <person name="Bonito G."/>
            <person name="Buee M."/>
            <person name="Carver A."/>
            <person name="Chen C."/>
            <person name="Cichocki N."/>
            <person name="Clum A."/>
            <person name="Culley D."/>
            <person name="Crous P.W."/>
            <person name="Fauchery L."/>
            <person name="Girlanda M."/>
            <person name="Hayes R.D."/>
            <person name="Keri Z."/>
            <person name="LaButti K."/>
            <person name="Lipzen A."/>
            <person name="Lombard V."/>
            <person name="Magnuson J."/>
            <person name="Maillard F."/>
            <person name="Murat C."/>
            <person name="Nolan M."/>
            <person name="Ohm R.A."/>
            <person name="Pangilinan J."/>
            <person name="Pereira M.F."/>
            <person name="Perotto S."/>
            <person name="Peter M."/>
            <person name="Pfister S."/>
            <person name="Riley R."/>
            <person name="Sitrit Y."/>
            <person name="Stielow J.B."/>
            <person name="Szollosi G."/>
            <person name="Zifcakova L."/>
            <person name="Stursova M."/>
            <person name="Spatafora J.W."/>
            <person name="Tedersoo L."/>
            <person name="Vaario L.M."/>
            <person name="Yamada A."/>
            <person name="Yan M."/>
            <person name="Wang P."/>
            <person name="Xu J."/>
            <person name="Bruns T."/>
            <person name="Baldrian P."/>
            <person name="Vilgalys R."/>
            <person name="Dunand C."/>
            <person name="Henrissat B."/>
            <person name="Grigoriev I.V."/>
            <person name="Hibbett D."/>
            <person name="Nagy L.G."/>
            <person name="Martin F.M."/>
        </authorList>
    </citation>
    <scope>NUCLEOTIDE SEQUENCE</scope>
    <source>
        <strain evidence="9">Prilba</strain>
    </source>
</reference>
<keyword evidence="4" id="KW-0496">Mitochondrion</keyword>
<evidence type="ECO:0000256" key="7">
    <source>
        <dbReference type="SAM" id="Phobius"/>
    </source>
</evidence>
<keyword evidence="3 7" id="KW-1133">Transmembrane helix</keyword>
<dbReference type="PANTHER" id="PTHR12297:SF3">
    <property type="entry name" value="HIG1 DOMAIN FAMILY MEMBER 1A"/>
    <property type="match status" value="1"/>
</dbReference>
<sequence>MPCIHRNKPLPHTIHKLSFKQANENPMRAFGWKHWRSRGLKVNGPNIRPFAESGDRAVCTPTMTTLSGETYREKALRKFKQQPLVPVGAAATTVALVIAMTKMRKGQSRSLNNWLRVRIVAQGLTVAAVVVGSWAYGTARPAHELDATAAQEKAALERVAFEDRLRLAEEVTRAESGLAPSANVQATAGPTTGPPSSSPISGPRRPWWRWYGSTGGTDKPS</sequence>
<dbReference type="Proteomes" id="UP000759537">
    <property type="component" value="Unassembled WGS sequence"/>
</dbReference>
<feature type="region of interest" description="Disordered" evidence="6">
    <location>
        <begin position="176"/>
        <end position="221"/>
    </location>
</feature>
<dbReference type="InterPro" id="IPR007667">
    <property type="entry name" value="Hypoxia_induced_domain"/>
</dbReference>
<keyword evidence="10" id="KW-1185">Reference proteome</keyword>
<feature type="domain" description="HIG1" evidence="8">
    <location>
        <begin position="56"/>
        <end position="147"/>
    </location>
</feature>
<organism evidence="9 10">
    <name type="scientific">Russula ochroleuca</name>
    <dbReference type="NCBI Taxonomy" id="152965"/>
    <lineage>
        <taxon>Eukaryota</taxon>
        <taxon>Fungi</taxon>
        <taxon>Dikarya</taxon>
        <taxon>Basidiomycota</taxon>
        <taxon>Agaricomycotina</taxon>
        <taxon>Agaricomycetes</taxon>
        <taxon>Russulales</taxon>
        <taxon>Russulaceae</taxon>
        <taxon>Russula</taxon>
    </lineage>
</organism>
<keyword evidence="5 7" id="KW-0472">Membrane</keyword>
<gene>
    <name evidence="9" type="ORF">DFH94DRAFT_739785</name>
</gene>